<name>A0AA88RJX6_9ASTE</name>
<protein>
    <recommendedName>
        <fullName evidence="1">Retrotransposon gag domain-containing protein</fullName>
    </recommendedName>
</protein>
<dbReference type="Pfam" id="PF03732">
    <property type="entry name" value="Retrotrans_gag"/>
    <property type="match status" value="1"/>
</dbReference>
<gene>
    <name evidence="2" type="ORF">RJ640_023815</name>
</gene>
<evidence type="ECO:0000313" key="3">
    <source>
        <dbReference type="Proteomes" id="UP001187471"/>
    </source>
</evidence>
<dbReference type="InterPro" id="IPR005162">
    <property type="entry name" value="Retrotrans_gag_dom"/>
</dbReference>
<evidence type="ECO:0000313" key="2">
    <source>
        <dbReference type="EMBL" id="KAK2991234.1"/>
    </source>
</evidence>
<dbReference type="EMBL" id="JAVXUO010000547">
    <property type="protein sequence ID" value="KAK2991234.1"/>
    <property type="molecule type" value="Genomic_DNA"/>
</dbReference>
<reference evidence="2" key="1">
    <citation type="submission" date="2022-12" db="EMBL/GenBank/DDBJ databases">
        <title>Draft genome assemblies for two species of Escallonia (Escalloniales).</title>
        <authorList>
            <person name="Chanderbali A."/>
            <person name="Dervinis C."/>
            <person name="Anghel I."/>
            <person name="Soltis D."/>
            <person name="Soltis P."/>
            <person name="Zapata F."/>
        </authorList>
    </citation>
    <scope>NUCLEOTIDE SEQUENCE</scope>
    <source>
        <strain evidence="2">UCBG92.1500</strain>
        <tissue evidence="2">Leaf</tissue>
    </source>
</reference>
<dbReference type="PANTHER" id="PTHR33437">
    <property type="entry name" value="OS06G0361200 PROTEIN"/>
    <property type="match status" value="1"/>
</dbReference>
<sequence>MDDVDEALKQVNTNEYPDASTSGDLLVKQFVRSLKGNAFDWYTDLEPESINCWEETEHEFQNRFYNTRRSVSMMELTNTKQIKEEPVVDYINRWRALSLDCKERLFETSTVEMCMQGMHWGLLYILQGNKPFTFEELVTRGHNMEIMIASHGGNDLPIGDPYEDIREMKTRWVPVYIAEIVPQNIRGGLGSVNQAKMGMTDFEASLQVLRDFDTDIPLEFMDVSSLQAALPNDQMLASFISGLTQAWFPQEPGSTYMSAGPHGNHSADSPKSNVIVSSGPKMMSLWKRAIESSKALLLDEICLGPDALLKKVEEFESGSQATVHSYSKGQILSSSTVKRSSALKCRNNAPQHELNLHELNLQEQLSSARA</sequence>
<accession>A0AA88RJX6</accession>
<keyword evidence="3" id="KW-1185">Reference proteome</keyword>
<feature type="domain" description="Retrotransposon gag" evidence="1">
    <location>
        <begin position="30"/>
        <end position="119"/>
    </location>
</feature>
<dbReference type="PANTHER" id="PTHR33437:SF2">
    <property type="entry name" value="OS06G0361200 PROTEIN"/>
    <property type="match status" value="1"/>
</dbReference>
<evidence type="ECO:0000259" key="1">
    <source>
        <dbReference type="Pfam" id="PF03732"/>
    </source>
</evidence>
<organism evidence="2 3">
    <name type="scientific">Escallonia rubra</name>
    <dbReference type="NCBI Taxonomy" id="112253"/>
    <lineage>
        <taxon>Eukaryota</taxon>
        <taxon>Viridiplantae</taxon>
        <taxon>Streptophyta</taxon>
        <taxon>Embryophyta</taxon>
        <taxon>Tracheophyta</taxon>
        <taxon>Spermatophyta</taxon>
        <taxon>Magnoliopsida</taxon>
        <taxon>eudicotyledons</taxon>
        <taxon>Gunneridae</taxon>
        <taxon>Pentapetalae</taxon>
        <taxon>asterids</taxon>
        <taxon>campanulids</taxon>
        <taxon>Escalloniales</taxon>
        <taxon>Escalloniaceae</taxon>
        <taxon>Escallonia</taxon>
    </lineage>
</organism>
<proteinExistence type="predicted"/>
<comment type="caution">
    <text evidence="2">The sequence shown here is derived from an EMBL/GenBank/DDBJ whole genome shotgun (WGS) entry which is preliminary data.</text>
</comment>
<dbReference type="Proteomes" id="UP001187471">
    <property type="component" value="Unassembled WGS sequence"/>
</dbReference>
<dbReference type="AlphaFoldDB" id="A0AA88RJX6"/>